<accession>A0A9W6YL67</accession>
<dbReference type="EMBL" id="BSXW01012684">
    <property type="protein sequence ID" value="GMF66469.1"/>
    <property type="molecule type" value="Genomic_DNA"/>
</dbReference>
<proteinExistence type="predicted"/>
<keyword evidence="2" id="KW-1185">Reference proteome</keyword>
<dbReference type="Proteomes" id="UP001165083">
    <property type="component" value="Unassembled WGS sequence"/>
</dbReference>
<evidence type="ECO:0000313" key="1">
    <source>
        <dbReference type="EMBL" id="GMF66469.1"/>
    </source>
</evidence>
<evidence type="ECO:0000313" key="2">
    <source>
        <dbReference type="Proteomes" id="UP001165083"/>
    </source>
</evidence>
<organism evidence="1 2">
    <name type="scientific">Phytophthora lilii</name>
    <dbReference type="NCBI Taxonomy" id="2077276"/>
    <lineage>
        <taxon>Eukaryota</taxon>
        <taxon>Sar</taxon>
        <taxon>Stramenopiles</taxon>
        <taxon>Oomycota</taxon>
        <taxon>Peronosporomycetes</taxon>
        <taxon>Peronosporales</taxon>
        <taxon>Peronosporaceae</taxon>
        <taxon>Phytophthora</taxon>
    </lineage>
</organism>
<sequence>MLDAETNMKNLDTEDQVEARSWVKNLFNANPNCEGGDAFRTRRRLEDSLEFDTSTSTSSDQRDRKYRLLWILLNNKSLLESAGLQKALEPVLKGDDHKLPLVIDKDSYVWIDGSSVSVFGKDSGRLSRLSPRKDFGKYFTPGEGESRHGVLSGIDEDMDKTLTNADNHAEEILTNYYKKLQEDDVKIPFRLNPIVDTKDGVKPHPSYYFGQPTVLKTFNIRNDQVKPISGDGLKYLMKTIRWMDTSQFYWVD</sequence>
<dbReference type="AlphaFoldDB" id="A0A9W6YL67"/>
<gene>
    <name evidence="1" type="ORF">Plil01_001887900</name>
</gene>
<name>A0A9W6YL67_9STRA</name>
<reference evidence="1" key="1">
    <citation type="submission" date="2023-04" db="EMBL/GenBank/DDBJ databases">
        <title>Phytophthora lilii NBRC 32176.</title>
        <authorList>
            <person name="Ichikawa N."/>
            <person name="Sato H."/>
            <person name="Tonouchi N."/>
        </authorList>
    </citation>
    <scope>NUCLEOTIDE SEQUENCE</scope>
    <source>
        <strain evidence="1">NBRC 32176</strain>
    </source>
</reference>
<comment type="caution">
    <text evidence="1">The sequence shown here is derived from an EMBL/GenBank/DDBJ whole genome shotgun (WGS) entry which is preliminary data.</text>
</comment>
<protein>
    <submittedName>
        <fullName evidence="1">Unnamed protein product</fullName>
    </submittedName>
</protein>